<protein>
    <recommendedName>
        <fullName evidence="4 14">Protoporphyrinogen IX oxidase</fullName>
        <shortName evidence="14">PPO</shortName>
        <ecNumber evidence="14 15">1.3.99.-</ecNumber>
    </recommendedName>
</protein>
<dbReference type="EC" id="1.3.99.-" evidence="14 15"/>
<dbReference type="PANTHER" id="PTHR40255:SF1">
    <property type="entry name" value="PROTOPORPHYRINOGEN IX OXIDASE"/>
    <property type="match status" value="1"/>
</dbReference>
<reference evidence="16" key="1">
    <citation type="submission" date="2022-07" db="EMBL/GenBank/DDBJ databases">
        <title>Description and genome-wide analysis of Profundicola chukchiensis gen. nov., sp. nov., marine bacteria isolated from bottom sediments of the Chukchi Sea.</title>
        <authorList>
            <person name="Romanenko L."/>
            <person name="Otstavnykh N."/>
            <person name="Kurilenko V."/>
            <person name="Eremeev V."/>
            <person name="Velansky P."/>
            <person name="Mikhailov V."/>
            <person name="Isaeva M."/>
        </authorList>
    </citation>
    <scope>NUCLEOTIDE SEQUENCE</scope>
    <source>
        <strain evidence="16">KMM 9713</strain>
    </source>
</reference>
<keyword evidence="12 14" id="KW-0472">Membrane</keyword>
<gene>
    <name evidence="16" type="ORF">NMK71_11285</name>
</gene>
<comment type="catalytic activity">
    <reaction evidence="13 14 15">
        <text>protoporphyrinogen IX + 3 A = protoporphyrin IX + 3 AH2</text>
        <dbReference type="Rhea" id="RHEA:62000"/>
        <dbReference type="ChEBI" id="CHEBI:13193"/>
        <dbReference type="ChEBI" id="CHEBI:17499"/>
        <dbReference type="ChEBI" id="CHEBI:57306"/>
        <dbReference type="ChEBI" id="CHEBI:57307"/>
    </reaction>
</comment>
<keyword evidence="7 14" id="KW-0812">Transmembrane</keyword>
<evidence type="ECO:0000256" key="15">
    <source>
        <dbReference type="PIRNR" id="PIRNR004638"/>
    </source>
</evidence>
<comment type="subunit">
    <text evidence="14">Homodimer.</text>
</comment>
<feature type="transmembrane region" description="Helical" evidence="14">
    <location>
        <begin position="57"/>
        <end position="78"/>
    </location>
</feature>
<proteinExistence type="inferred from homology"/>
<accession>A0A9X4RWE6</accession>
<dbReference type="InterPro" id="IPR005265">
    <property type="entry name" value="HemJ-like"/>
</dbReference>
<dbReference type="GO" id="GO:0005886">
    <property type="term" value="C:plasma membrane"/>
    <property type="evidence" value="ECO:0007669"/>
    <property type="project" value="UniProtKB-SubCell"/>
</dbReference>
<keyword evidence="11 14" id="KW-0408">Iron</keyword>
<dbReference type="GO" id="GO:0070818">
    <property type="term" value="F:protoporphyrinogen oxidase activity"/>
    <property type="evidence" value="ECO:0007669"/>
    <property type="project" value="UniProtKB-UniRule"/>
</dbReference>
<name>A0A9X4RWE6_9FLAO</name>
<dbReference type="PANTHER" id="PTHR40255">
    <property type="entry name" value="UPF0093 MEMBRANE PROTEIN SLR1790"/>
    <property type="match status" value="1"/>
</dbReference>
<comment type="cofactor">
    <cofactor evidence="14 15">
        <name>heme b</name>
        <dbReference type="ChEBI" id="CHEBI:60344"/>
    </cofactor>
    <text evidence="14 15">Binds 1 heme b (iron(II)-protoporphyrin IX) group per subunit.</text>
</comment>
<organism evidence="16 17">
    <name type="scientific">Profundicola chukchiensis</name>
    <dbReference type="NCBI Taxonomy" id="2961959"/>
    <lineage>
        <taxon>Bacteria</taxon>
        <taxon>Pseudomonadati</taxon>
        <taxon>Bacteroidota</taxon>
        <taxon>Flavobacteriia</taxon>
        <taxon>Flavobacteriales</taxon>
        <taxon>Weeksellaceae</taxon>
        <taxon>Profundicola</taxon>
    </lineage>
</organism>
<comment type="similarity">
    <text evidence="3 14 15">Belongs to the HemJ family.</text>
</comment>
<feature type="transmembrane region" description="Helical" evidence="14">
    <location>
        <begin position="6"/>
        <end position="29"/>
    </location>
</feature>
<evidence type="ECO:0000313" key="17">
    <source>
        <dbReference type="Proteomes" id="UP001152599"/>
    </source>
</evidence>
<feature type="binding site" description="axial binding residue" evidence="14">
    <location>
        <position position="10"/>
    </location>
    <ligand>
        <name>heme</name>
        <dbReference type="ChEBI" id="CHEBI:30413"/>
    </ligand>
    <ligandPart>
        <name>Fe</name>
        <dbReference type="ChEBI" id="CHEBI:18248"/>
    </ligandPart>
</feature>
<evidence type="ECO:0000256" key="11">
    <source>
        <dbReference type="ARBA" id="ARBA00023004"/>
    </source>
</evidence>
<dbReference type="GO" id="GO:0046872">
    <property type="term" value="F:metal ion binding"/>
    <property type="evidence" value="ECO:0007669"/>
    <property type="project" value="UniProtKB-UniRule"/>
</dbReference>
<dbReference type="AlphaFoldDB" id="A0A9X4RWE6"/>
<comment type="subcellular location">
    <subcellularLocation>
        <location evidence="1 14">Cell membrane</location>
        <topology evidence="1 14">Multi-pass membrane protein</topology>
    </subcellularLocation>
</comment>
<keyword evidence="6 14" id="KW-0349">Heme</keyword>
<evidence type="ECO:0000313" key="16">
    <source>
        <dbReference type="EMBL" id="MDG4946995.1"/>
    </source>
</evidence>
<feature type="transmembrane region" description="Helical" evidence="14">
    <location>
        <begin position="129"/>
        <end position="148"/>
    </location>
</feature>
<dbReference type="Pfam" id="PF03653">
    <property type="entry name" value="UPF0093"/>
    <property type="match status" value="1"/>
</dbReference>
<dbReference type="GO" id="GO:0006782">
    <property type="term" value="P:protoporphyrinogen IX biosynthetic process"/>
    <property type="evidence" value="ECO:0007669"/>
    <property type="project" value="UniProtKB-UniRule"/>
</dbReference>
<feature type="binding site" description="axial binding residue" evidence="14">
    <location>
        <position position="93"/>
    </location>
    <ligand>
        <name>heme</name>
        <dbReference type="ChEBI" id="CHEBI:30413"/>
    </ligand>
    <ligandPart>
        <name>Fe</name>
        <dbReference type="ChEBI" id="CHEBI:18248"/>
    </ligandPart>
</feature>
<evidence type="ECO:0000256" key="3">
    <source>
        <dbReference type="ARBA" id="ARBA00006501"/>
    </source>
</evidence>
<evidence type="ECO:0000256" key="6">
    <source>
        <dbReference type="ARBA" id="ARBA00022617"/>
    </source>
</evidence>
<evidence type="ECO:0000256" key="8">
    <source>
        <dbReference type="ARBA" id="ARBA00022723"/>
    </source>
</evidence>
<evidence type="ECO:0000256" key="4">
    <source>
        <dbReference type="ARBA" id="ARBA00017504"/>
    </source>
</evidence>
<keyword evidence="8 14" id="KW-0479">Metal-binding</keyword>
<comment type="caution">
    <text evidence="16">The sequence shown here is derived from an EMBL/GenBank/DDBJ whole genome shotgun (WGS) entry which is preliminary data.</text>
</comment>
<evidence type="ECO:0000256" key="9">
    <source>
        <dbReference type="ARBA" id="ARBA00022989"/>
    </source>
</evidence>
<feature type="transmembrane region" description="Helical" evidence="14">
    <location>
        <begin position="90"/>
        <end position="108"/>
    </location>
</feature>
<comment type="function">
    <text evidence="14 15">Catalyzes the oxidation of protoporphyrinogen IX to protoporphyrin IX.</text>
</comment>
<comment type="pathway">
    <text evidence="2 14 15">Porphyrin-containing compound metabolism; protoporphyrin-IX biosynthesis; protoporphyrin-IX from protoporphyrinogen-IX: step 1/1.</text>
</comment>
<sequence>MEYSIIRAVHIIFVVSYFAGLFYIVRLFIYHTEALLEQDGPKKDILHEQFSFMEERLWNIITVPAFIIMILSGTYMLYLGNWAYLEQGWMHVKLSFILILFIYHFWSWRTLKQLHQAKTGMSSTQLRMMNEVATLILFVVVFAVVLKTMFIANWFWALISFVAMGVFIMLVVKIVNQGKKA</sequence>
<keyword evidence="9 14" id="KW-1133">Transmembrane helix</keyword>
<evidence type="ECO:0000256" key="10">
    <source>
        <dbReference type="ARBA" id="ARBA00023002"/>
    </source>
</evidence>
<evidence type="ECO:0000256" key="14">
    <source>
        <dbReference type="HAMAP-Rule" id="MF_02239"/>
    </source>
</evidence>
<keyword evidence="17" id="KW-1185">Reference proteome</keyword>
<evidence type="ECO:0000256" key="1">
    <source>
        <dbReference type="ARBA" id="ARBA00004651"/>
    </source>
</evidence>
<feature type="transmembrane region" description="Helical" evidence="14">
    <location>
        <begin position="154"/>
        <end position="175"/>
    </location>
</feature>
<dbReference type="PIRSF" id="PIRSF004638">
    <property type="entry name" value="UCP004638"/>
    <property type="match status" value="1"/>
</dbReference>
<evidence type="ECO:0000256" key="13">
    <source>
        <dbReference type="ARBA" id="ARBA00048390"/>
    </source>
</evidence>
<keyword evidence="5 14" id="KW-1003">Cell membrane</keyword>
<dbReference type="RefSeq" id="WP_304421273.1">
    <property type="nucleotide sequence ID" value="NZ_JANCMU010000009.1"/>
</dbReference>
<dbReference type="EMBL" id="JANCMU010000009">
    <property type="protein sequence ID" value="MDG4946995.1"/>
    <property type="molecule type" value="Genomic_DNA"/>
</dbReference>
<evidence type="ECO:0000256" key="2">
    <source>
        <dbReference type="ARBA" id="ARBA00005073"/>
    </source>
</evidence>
<evidence type="ECO:0000256" key="7">
    <source>
        <dbReference type="ARBA" id="ARBA00022692"/>
    </source>
</evidence>
<dbReference type="Proteomes" id="UP001152599">
    <property type="component" value="Unassembled WGS sequence"/>
</dbReference>
<evidence type="ECO:0000256" key="12">
    <source>
        <dbReference type="ARBA" id="ARBA00023136"/>
    </source>
</evidence>
<evidence type="ECO:0000256" key="5">
    <source>
        <dbReference type="ARBA" id="ARBA00022475"/>
    </source>
</evidence>
<keyword evidence="10 14" id="KW-0560">Oxidoreductase</keyword>
<dbReference type="HAMAP" id="MF_02239">
    <property type="entry name" value="HemJ"/>
    <property type="match status" value="1"/>
</dbReference>